<name>A0A538SJ22_UNCEI</name>
<dbReference type="AlphaFoldDB" id="A0A538SJ22"/>
<evidence type="ECO:0000313" key="2">
    <source>
        <dbReference type="EMBL" id="TMQ51367.1"/>
    </source>
</evidence>
<evidence type="ECO:0000256" key="1">
    <source>
        <dbReference type="SAM" id="SignalP"/>
    </source>
</evidence>
<protein>
    <recommendedName>
        <fullName evidence="4">Fimbrial protein</fullName>
    </recommendedName>
</protein>
<feature type="signal peptide" evidence="1">
    <location>
        <begin position="1"/>
        <end position="24"/>
    </location>
</feature>
<proteinExistence type="predicted"/>
<evidence type="ECO:0000313" key="3">
    <source>
        <dbReference type="Proteomes" id="UP000320184"/>
    </source>
</evidence>
<comment type="caution">
    <text evidence="2">The sequence shown here is derived from an EMBL/GenBank/DDBJ whole genome shotgun (WGS) entry which is preliminary data.</text>
</comment>
<accession>A0A538SJ22</accession>
<keyword evidence="1" id="KW-0732">Signal</keyword>
<reference evidence="2 3" key="1">
    <citation type="journal article" date="2019" name="Nat. Microbiol.">
        <title>Mediterranean grassland soil C-N compound turnover is dependent on rainfall and depth, and is mediated by genomically divergent microorganisms.</title>
        <authorList>
            <person name="Diamond S."/>
            <person name="Andeer P.F."/>
            <person name="Li Z."/>
            <person name="Crits-Christoph A."/>
            <person name="Burstein D."/>
            <person name="Anantharaman K."/>
            <person name="Lane K.R."/>
            <person name="Thomas B.C."/>
            <person name="Pan C."/>
            <person name="Northen T.R."/>
            <person name="Banfield J.F."/>
        </authorList>
    </citation>
    <scope>NUCLEOTIDE SEQUENCE [LARGE SCALE GENOMIC DNA]</scope>
    <source>
        <strain evidence="2">WS_3</strain>
    </source>
</reference>
<dbReference type="Proteomes" id="UP000320184">
    <property type="component" value="Unassembled WGS sequence"/>
</dbReference>
<dbReference type="EMBL" id="VBOT01000072">
    <property type="protein sequence ID" value="TMQ51367.1"/>
    <property type="molecule type" value="Genomic_DNA"/>
</dbReference>
<feature type="chain" id="PRO_5022006569" description="Fimbrial protein" evidence="1">
    <location>
        <begin position="25"/>
        <end position="176"/>
    </location>
</feature>
<evidence type="ECO:0008006" key="4">
    <source>
        <dbReference type="Google" id="ProtNLM"/>
    </source>
</evidence>
<organism evidence="2 3">
    <name type="scientific">Eiseniibacteriota bacterium</name>
    <dbReference type="NCBI Taxonomy" id="2212470"/>
    <lineage>
        <taxon>Bacteria</taxon>
        <taxon>Candidatus Eiseniibacteriota</taxon>
    </lineage>
</organism>
<sequence length="176" mass="17965">MKRNASLFTAMILGGVLFSTSSQAASSGTSNVILAAQATATITITDASLTLSPSATDYTNNYVEAAGASGLRVQVKSNSSTGMILKVKCADASPQIALADLLVRTQTAAGTGGATMSSYTAITASDQNLWSTTAAQNNNLTVTTDVKVQNLNSYDDAAGAGATNYTNTLTYTVVTQ</sequence>
<gene>
    <name evidence="2" type="ORF">E6K73_05835</name>
</gene>